<feature type="chain" id="PRO_5042066684" description="Secreted protein" evidence="2">
    <location>
        <begin position="16"/>
        <end position="97"/>
    </location>
</feature>
<proteinExistence type="predicted"/>
<accession>A0AAD3S0G7</accession>
<organism evidence="3 4">
    <name type="scientific">Nepenthes gracilis</name>
    <name type="common">Slender pitcher plant</name>
    <dbReference type="NCBI Taxonomy" id="150966"/>
    <lineage>
        <taxon>Eukaryota</taxon>
        <taxon>Viridiplantae</taxon>
        <taxon>Streptophyta</taxon>
        <taxon>Embryophyta</taxon>
        <taxon>Tracheophyta</taxon>
        <taxon>Spermatophyta</taxon>
        <taxon>Magnoliopsida</taxon>
        <taxon>eudicotyledons</taxon>
        <taxon>Gunneridae</taxon>
        <taxon>Pentapetalae</taxon>
        <taxon>Caryophyllales</taxon>
        <taxon>Nepenthaceae</taxon>
        <taxon>Nepenthes</taxon>
    </lineage>
</organism>
<dbReference type="EMBL" id="BSYO01000003">
    <property type="protein sequence ID" value="GMH02126.1"/>
    <property type="molecule type" value="Genomic_DNA"/>
</dbReference>
<evidence type="ECO:0000313" key="4">
    <source>
        <dbReference type="Proteomes" id="UP001279734"/>
    </source>
</evidence>
<keyword evidence="2" id="KW-0732">Signal</keyword>
<keyword evidence="4" id="KW-1185">Reference proteome</keyword>
<protein>
    <recommendedName>
        <fullName evidence="5">Secreted protein</fullName>
    </recommendedName>
</protein>
<comment type="caution">
    <text evidence="3">The sequence shown here is derived from an EMBL/GenBank/DDBJ whole genome shotgun (WGS) entry which is preliminary data.</text>
</comment>
<evidence type="ECO:0008006" key="5">
    <source>
        <dbReference type="Google" id="ProtNLM"/>
    </source>
</evidence>
<evidence type="ECO:0000256" key="1">
    <source>
        <dbReference type="SAM" id="MobiDB-lite"/>
    </source>
</evidence>
<evidence type="ECO:0000313" key="3">
    <source>
        <dbReference type="EMBL" id="GMH02126.1"/>
    </source>
</evidence>
<dbReference type="AlphaFoldDB" id="A0AAD3S0G7"/>
<gene>
    <name evidence="3" type="ORF">Nepgr_003965</name>
</gene>
<feature type="region of interest" description="Disordered" evidence="1">
    <location>
        <begin position="40"/>
        <end position="72"/>
    </location>
</feature>
<sequence>MLLRLLYLLVDWGSRFVVMLHRLVHVLTRGLHSGIDHFSAQERRDSAPSGQQFRYQSGFKPETSPSAQEQQHAWRALKKQVTPCKWSTTDRAFIRKT</sequence>
<dbReference type="Proteomes" id="UP001279734">
    <property type="component" value="Unassembled WGS sequence"/>
</dbReference>
<evidence type="ECO:0000256" key="2">
    <source>
        <dbReference type="SAM" id="SignalP"/>
    </source>
</evidence>
<reference evidence="3" key="1">
    <citation type="submission" date="2023-05" db="EMBL/GenBank/DDBJ databases">
        <title>Nepenthes gracilis genome sequencing.</title>
        <authorList>
            <person name="Fukushima K."/>
        </authorList>
    </citation>
    <scope>NUCLEOTIDE SEQUENCE</scope>
    <source>
        <strain evidence="3">SING2019-196</strain>
    </source>
</reference>
<feature type="signal peptide" evidence="2">
    <location>
        <begin position="1"/>
        <end position="15"/>
    </location>
</feature>
<name>A0AAD3S0G7_NEPGR</name>